<feature type="compositionally biased region" description="Polar residues" evidence="1">
    <location>
        <begin position="26"/>
        <end position="40"/>
    </location>
</feature>
<dbReference type="HOGENOM" id="CLU_2413579_0_0_1"/>
<dbReference type="AlphaFoldDB" id="A0A0C9YCC5"/>
<reference evidence="2 3" key="1">
    <citation type="submission" date="2014-04" db="EMBL/GenBank/DDBJ databases">
        <authorList>
            <consortium name="DOE Joint Genome Institute"/>
            <person name="Kuo A."/>
            <person name="Kohler A."/>
            <person name="Nagy L.G."/>
            <person name="Floudas D."/>
            <person name="Copeland A."/>
            <person name="Barry K.W."/>
            <person name="Cichocki N."/>
            <person name="Veneault-Fourrey C."/>
            <person name="LaButti K."/>
            <person name="Lindquist E.A."/>
            <person name="Lipzen A."/>
            <person name="Lundell T."/>
            <person name="Morin E."/>
            <person name="Murat C."/>
            <person name="Sun H."/>
            <person name="Tunlid A."/>
            <person name="Henrissat B."/>
            <person name="Grigoriev I.V."/>
            <person name="Hibbett D.S."/>
            <person name="Martin F."/>
            <person name="Nordberg H.P."/>
            <person name="Cantor M.N."/>
            <person name="Hua S.X."/>
        </authorList>
    </citation>
    <scope>NUCLEOTIDE SEQUENCE [LARGE SCALE GENOMIC DNA]</scope>
    <source>
        <strain evidence="2 3">LaAM-08-1</strain>
    </source>
</reference>
<evidence type="ECO:0000313" key="2">
    <source>
        <dbReference type="EMBL" id="KIK05843.1"/>
    </source>
</evidence>
<dbReference type="EMBL" id="KN838557">
    <property type="protein sequence ID" value="KIK05843.1"/>
    <property type="molecule type" value="Genomic_DNA"/>
</dbReference>
<reference evidence="3" key="2">
    <citation type="submission" date="2015-01" db="EMBL/GenBank/DDBJ databases">
        <title>Evolutionary Origins and Diversification of the Mycorrhizal Mutualists.</title>
        <authorList>
            <consortium name="DOE Joint Genome Institute"/>
            <consortium name="Mycorrhizal Genomics Consortium"/>
            <person name="Kohler A."/>
            <person name="Kuo A."/>
            <person name="Nagy L.G."/>
            <person name="Floudas D."/>
            <person name="Copeland A."/>
            <person name="Barry K.W."/>
            <person name="Cichocki N."/>
            <person name="Veneault-Fourrey C."/>
            <person name="LaButti K."/>
            <person name="Lindquist E.A."/>
            <person name="Lipzen A."/>
            <person name="Lundell T."/>
            <person name="Morin E."/>
            <person name="Murat C."/>
            <person name="Riley R."/>
            <person name="Ohm R."/>
            <person name="Sun H."/>
            <person name="Tunlid A."/>
            <person name="Henrissat B."/>
            <person name="Grigoriev I.V."/>
            <person name="Hibbett D.S."/>
            <person name="Martin F."/>
        </authorList>
    </citation>
    <scope>NUCLEOTIDE SEQUENCE [LARGE SCALE GENOMIC DNA]</scope>
    <source>
        <strain evidence="3">LaAM-08-1</strain>
    </source>
</reference>
<gene>
    <name evidence="2" type="ORF">K443DRAFT_327618</name>
</gene>
<evidence type="ECO:0000256" key="1">
    <source>
        <dbReference type="SAM" id="MobiDB-lite"/>
    </source>
</evidence>
<feature type="compositionally biased region" description="Low complexity" evidence="1">
    <location>
        <begin position="8"/>
        <end position="25"/>
    </location>
</feature>
<keyword evidence="3" id="KW-1185">Reference proteome</keyword>
<organism evidence="2 3">
    <name type="scientific">Laccaria amethystina LaAM-08-1</name>
    <dbReference type="NCBI Taxonomy" id="1095629"/>
    <lineage>
        <taxon>Eukaryota</taxon>
        <taxon>Fungi</taxon>
        <taxon>Dikarya</taxon>
        <taxon>Basidiomycota</taxon>
        <taxon>Agaricomycotina</taxon>
        <taxon>Agaricomycetes</taxon>
        <taxon>Agaricomycetidae</taxon>
        <taxon>Agaricales</taxon>
        <taxon>Agaricineae</taxon>
        <taxon>Hydnangiaceae</taxon>
        <taxon>Laccaria</taxon>
    </lineage>
</organism>
<evidence type="ECO:0000313" key="3">
    <source>
        <dbReference type="Proteomes" id="UP000054477"/>
    </source>
</evidence>
<name>A0A0C9YCC5_9AGAR</name>
<protein>
    <submittedName>
        <fullName evidence="2">Uncharacterized protein</fullName>
    </submittedName>
</protein>
<proteinExistence type="predicted"/>
<accession>A0A0C9YCC5</accession>
<dbReference type="Proteomes" id="UP000054477">
    <property type="component" value="Unassembled WGS sequence"/>
</dbReference>
<sequence length="92" mass="10057">MISHAANFLSSVFSPSPSTTFTSSPQTKATSSTRSDQGSGKFTHYPIERVKFSPYVTLALPQESITSLRQSSLVFAGTSYFHALSVSSNWWC</sequence>
<feature type="region of interest" description="Disordered" evidence="1">
    <location>
        <begin position="1"/>
        <end position="42"/>
    </location>
</feature>